<evidence type="ECO:0000256" key="6">
    <source>
        <dbReference type="ARBA" id="ARBA00047750"/>
    </source>
</evidence>
<comment type="catalytic activity">
    <reaction evidence="6 7">
        <text>(3Z)-phycoerythrobilin + oxidized 2[4Fe-4S]-[ferredoxin] = 15,16-dihydrobiliverdin + reduced 2[4Fe-4S]-[ferredoxin] + 2 H(+)</text>
        <dbReference type="Rhea" id="RHEA:22092"/>
        <dbReference type="Rhea" id="RHEA-COMP:10002"/>
        <dbReference type="Rhea" id="RHEA-COMP:10004"/>
        <dbReference type="ChEBI" id="CHEBI:15378"/>
        <dbReference type="ChEBI" id="CHEBI:33722"/>
        <dbReference type="ChEBI" id="CHEBI:33723"/>
        <dbReference type="ChEBI" id="CHEBI:57438"/>
        <dbReference type="ChEBI" id="CHEBI:57899"/>
        <dbReference type="EC" id="1.3.7.3"/>
    </reaction>
</comment>
<dbReference type="RefSeq" id="WP_158467342.1">
    <property type="nucleotide sequence ID" value="NZ_QJUE01000006.1"/>
</dbReference>
<proteinExistence type="inferred from homology"/>
<name>A0A318R0F7_PROMR</name>
<dbReference type="GO" id="GO:0050897">
    <property type="term" value="F:cobalt ion binding"/>
    <property type="evidence" value="ECO:0007669"/>
    <property type="project" value="InterPro"/>
</dbReference>
<evidence type="ECO:0000256" key="1">
    <source>
        <dbReference type="ARBA" id="ARBA00003349"/>
    </source>
</evidence>
<comment type="function">
    <text evidence="1 7">Catalyzes the two-electron reduction of the C2 and C3(1) diene system of 15,16-dihydrobiliverdin.</text>
</comment>
<sequence length="258" mass="29873">MQSNRNNSLEPISISNWRWSYFLDETIKGFSIFQPRFYPIENDFLFRKSEIGSSSNPKKVILETWGLKTEKIRKARCACLQAGEITSVMNLVASPLNNYDLPFFGADFVTLPNGHLIALDLQPALKDDAKHTQYVWDKLIPIHAKWQSKLPSGGDIPSEARQYFSPAFLWSRIPLGDEGDKLISQIIKPAFDEYLNCFLDLVRDAKMISKERSFKLLNGQKKYMRYRAEKDPARGMLRGFFGEQWTENYINNILFDLK</sequence>
<evidence type="ECO:0000256" key="7">
    <source>
        <dbReference type="HAMAP-Rule" id="MF_00793"/>
    </source>
</evidence>
<dbReference type="InterPro" id="IPR009249">
    <property type="entry name" value="Ferredoxin-dep_bilin_Rdtase"/>
</dbReference>
<dbReference type="Proteomes" id="UP000247807">
    <property type="component" value="Unassembled WGS sequence"/>
</dbReference>
<comment type="caution">
    <text evidence="8">The sequence shown here is derived from an EMBL/GenBank/DDBJ whole genome shotgun (WGS) entry which is preliminary data.</text>
</comment>
<organism evidence="8 9">
    <name type="scientific">Prochlorococcus marinus XMU1408</name>
    <dbReference type="NCBI Taxonomy" id="2213228"/>
    <lineage>
        <taxon>Bacteria</taxon>
        <taxon>Bacillati</taxon>
        <taxon>Cyanobacteriota</taxon>
        <taxon>Cyanophyceae</taxon>
        <taxon>Synechococcales</taxon>
        <taxon>Prochlorococcaceae</taxon>
        <taxon>Prochlorococcus</taxon>
    </lineage>
</organism>
<dbReference type="Pfam" id="PF05996">
    <property type="entry name" value="Fe_bilin_red"/>
    <property type="match status" value="1"/>
</dbReference>
<dbReference type="PANTHER" id="PTHR34557:SF1">
    <property type="entry name" value="PHYTOCHROMOBILIN:FERREDOXIN OXIDOREDUCTASE, CHLOROPLASTIC"/>
    <property type="match status" value="1"/>
</dbReference>
<evidence type="ECO:0000256" key="3">
    <source>
        <dbReference type="ARBA" id="ARBA00012714"/>
    </source>
</evidence>
<dbReference type="Gene3D" id="3.40.1500.20">
    <property type="match status" value="1"/>
</dbReference>
<dbReference type="EC" id="1.3.7.3" evidence="3 7"/>
<protein>
    <recommendedName>
        <fullName evidence="4 7">Phycoerythrobilin:ferredoxin oxidoreductase</fullName>
        <ecNumber evidence="3 7">1.3.7.3</ecNumber>
    </recommendedName>
</protein>
<dbReference type="GO" id="GO:0050618">
    <property type="term" value="F:phycoerythrobilin:ferredoxin oxidoreductase activity"/>
    <property type="evidence" value="ECO:0007669"/>
    <property type="project" value="UniProtKB-UniRule"/>
</dbReference>
<dbReference type="GO" id="GO:0010024">
    <property type="term" value="P:phytochromobilin biosynthetic process"/>
    <property type="evidence" value="ECO:0007669"/>
    <property type="project" value="InterPro"/>
</dbReference>
<dbReference type="EMBL" id="QJUE01000006">
    <property type="protein sequence ID" value="PYE00643.1"/>
    <property type="molecule type" value="Genomic_DNA"/>
</dbReference>
<evidence type="ECO:0000313" key="9">
    <source>
        <dbReference type="Proteomes" id="UP000247807"/>
    </source>
</evidence>
<evidence type="ECO:0000256" key="5">
    <source>
        <dbReference type="ARBA" id="ARBA00023002"/>
    </source>
</evidence>
<reference evidence="8 9" key="1">
    <citation type="journal article" date="2018" name="Appl. Environ. Microbiol.">
        <title>Genome rearrangement shapes Prochlorococcus ecological adaptation.</title>
        <authorList>
            <person name="Yan W."/>
            <person name="Wei S."/>
            <person name="Wang Q."/>
            <person name="Xiao X."/>
            <person name="Zeng Q."/>
            <person name="Jiao N."/>
            <person name="Zhang R."/>
        </authorList>
    </citation>
    <scope>NUCLEOTIDE SEQUENCE [LARGE SCALE GENOMIC DNA]</scope>
    <source>
        <strain evidence="8 9">XMU1408</strain>
    </source>
</reference>
<dbReference type="OrthoDB" id="421401at2"/>
<dbReference type="InterPro" id="IPR022827">
    <property type="entry name" value="Phycoerythrobilin_Fdx_Rdtase"/>
</dbReference>
<dbReference type="NCBIfam" id="NF009722">
    <property type="entry name" value="PRK13249.1"/>
    <property type="match status" value="1"/>
</dbReference>
<evidence type="ECO:0000256" key="2">
    <source>
        <dbReference type="ARBA" id="ARBA00006908"/>
    </source>
</evidence>
<gene>
    <name evidence="7" type="primary">pebB</name>
    <name evidence="8" type="ORF">DNJ73_08855</name>
</gene>
<evidence type="ECO:0000313" key="8">
    <source>
        <dbReference type="EMBL" id="PYE00643.1"/>
    </source>
</evidence>
<dbReference type="HAMAP" id="MF_00793">
    <property type="entry name" value="PebB"/>
    <property type="match status" value="1"/>
</dbReference>
<keyword evidence="5 7" id="KW-0560">Oxidoreductase</keyword>
<accession>A0A318R0F7</accession>
<comment type="similarity">
    <text evidence="2 7">Belongs to the HY2 family.</text>
</comment>
<dbReference type="PANTHER" id="PTHR34557">
    <property type="entry name" value="PHYTOCHROMOBILIN:FERREDOXIN OXIDOREDUCTASE, CHLOROPLASTIC"/>
    <property type="match status" value="1"/>
</dbReference>
<dbReference type="AlphaFoldDB" id="A0A318R0F7"/>
<evidence type="ECO:0000256" key="4">
    <source>
        <dbReference type="ARBA" id="ARBA00019573"/>
    </source>
</evidence>